<evidence type="ECO:0000313" key="1">
    <source>
        <dbReference type="EMBL" id="RNB66006.1"/>
    </source>
</evidence>
<gene>
    <name evidence="1" type="ORF">EDM52_23620</name>
</gene>
<dbReference type="Gene3D" id="1.10.10.10">
    <property type="entry name" value="Winged helix-like DNA-binding domain superfamily/Winged helix DNA-binding domain"/>
    <property type="match status" value="1"/>
</dbReference>
<evidence type="ECO:0000313" key="2">
    <source>
        <dbReference type="Proteomes" id="UP000282028"/>
    </source>
</evidence>
<comment type="caution">
    <text evidence="1">The sequence shown here is derived from an EMBL/GenBank/DDBJ whole genome shotgun (WGS) entry which is preliminary data.</text>
</comment>
<accession>A0A3M8BRF9</accession>
<reference evidence="1 2" key="1">
    <citation type="submission" date="2018-10" db="EMBL/GenBank/DDBJ databases">
        <title>Phylogenomics of Brevibacillus.</title>
        <authorList>
            <person name="Dunlap C."/>
        </authorList>
    </citation>
    <scope>NUCLEOTIDE SEQUENCE [LARGE SCALE GENOMIC DNA]</scope>
    <source>
        <strain evidence="1 2">JCM 12215</strain>
    </source>
</reference>
<dbReference type="Proteomes" id="UP000282028">
    <property type="component" value="Unassembled WGS sequence"/>
</dbReference>
<dbReference type="Pfam" id="PF13730">
    <property type="entry name" value="HTH_36"/>
    <property type="match status" value="1"/>
</dbReference>
<dbReference type="AlphaFoldDB" id="A0A3M8BRF9"/>
<dbReference type="InterPro" id="IPR036390">
    <property type="entry name" value="WH_DNA-bd_sf"/>
</dbReference>
<proteinExistence type="predicted"/>
<dbReference type="EMBL" id="RHHR01000069">
    <property type="protein sequence ID" value="RNB66006.1"/>
    <property type="molecule type" value="Genomic_DNA"/>
</dbReference>
<protein>
    <submittedName>
        <fullName evidence="1">Helix-turn-helix domain-containing protein</fullName>
    </submittedName>
</protein>
<organism evidence="1 2">
    <name type="scientific">Brevibacillus invocatus</name>
    <dbReference type="NCBI Taxonomy" id="173959"/>
    <lineage>
        <taxon>Bacteria</taxon>
        <taxon>Bacillati</taxon>
        <taxon>Bacillota</taxon>
        <taxon>Bacilli</taxon>
        <taxon>Bacillales</taxon>
        <taxon>Paenibacillaceae</taxon>
        <taxon>Brevibacillus</taxon>
    </lineage>
</organism>
<dbReference type="OrthoDB" id="2080971at2"/>
<name>A0A3M8BRF9_9BACL</name>
<dbReference type="RefSeq" id="WP_122911350.1">
    <property type="nucleotide sequence ID" value="NZ_CBCSBE010000077.1"/>
</dbReference>
<keyword evidence="2" id="KW-1185">Reference proteome</keyword>
<sequence>MNDLWLKKNNQAANAYMDEVSRANQFTSHHNAYIKVPLKILRCIGLSAYEKLILMDLIAYMSDKTLCYPTIKMIARDVGCSSKSIERHIKELVDKKLILVSQDRKNNTYYLPNYLHCHPYLLMSEKTYEFIGGVRKQVNERELTLWMQGIVKRDEFKAFTAQLQKLHESRFPTDKFAEKEILDSYAQFLKEELAKRFPPDVNGQ</sequence>
<dbReference type="InterPro" id="IPR036388">
    <property type="entry name" value="WH-like_DNA-bd_sf"/>
</dbReference>
<dbReference type="SUPFAM" id="SSF46785">
    <property type="entry name" value="Winged helix' DNA-binding domain"/>
    <property type="match status" value="1"/>
</dbReference>